<sequence length="255" mass="29458">MYSTSESLPTKTAMMFSDGSPEAYSEPNRSQQRQSTAKSLWKTRVYEAYHNNTWVSSLYAGKRIKFNDKDKTTTGQLCPKSIKEDDDKFADDAGPPHDAIPVQTPSYGEEPPYRKAPQLIKNEIEALRRMRSMSDDAPGPQLIASKCAKQDDDMWGPWWIHLLPTHATTSWYKPQLRPILVVVRAAKGVYSGRVQRELRLNIYHADPALRNLLWDELTQKCYIIDYEATRFLDGKGPSHFTERIYREWGLTYYSR</sequence>
<proteinExistence type="predicted"/>
<dbReference type="Proteomes" id="UP001316803">
    <property type="component" value="Unassembled WGS sequence"/>
</dbReference>
<reference evidence="2 3" key="1">
    <citation type="submission" date="2022-12" db="EMBL/GenBank/DDBJ databases">
        <title>Genomic features and morphological characterization of a novel Knufia sp. strain isolated from spacecraft assembly facility.</title>
        <authorList>
            <person name="Teixeira M."/>
            <person name="Chander A.M."/>
            <person name="Stajich J.E."/>
            <person name="Venkateswaran K."/>
        </authorList>
    </citation>
    <scope>NUCLEOTIDE SEQUENCE [LARGE SCALE GENOMIC DNA]</scope>
    <source>
        <strain evidence="2 3">FJI-L2-BK-P2</strain>
    </source>
</reference>
<dbReference type="EMBL" id="JAKLMC020000003">
    <property type="protein sequence ID" value="KAK5957082.1"/>
    <property type="molecule type" value="Genomic_DNA"/>
</dbReference>
<dbReference type="InterPro" id="IPR011009">
    <property type="entry name" value="Kinase-like_dom_sf"/>
</dbReference>
<name>A0AAN8IRE6_9EURO</name>
<evidence type="ECO:0000313" key="2">
    <source>
        <dbReference type="EMBL" id="KAK5957082.1"/>
    </source>
</evidence>
<dbReference type="SUPFAM" id="SSF56112">
    <property type="entry name" value="Protein kinase-like (PK-like)"/>
    <property type="match status" value="1"/>
</dbReference>
<keyword evidence="3" id="KW-1185">Reference proteome</keyword>
<feature type="compositionally biased region" description="Polar residues" evidence="1">
    <location>
        <begin position="1"/>
        <end position="10"/>
    </location>
</feature>
<evidence type="ECO:0000256" key="1">
    <source>
        <dbReference type="SAM" id="MobiDB-lite"/>
    </source>
</evidence>
<feature type="region of interest" description="Disordered" evidence="1">
    <location>
        <begin position="1"/>
        <end position="38"/>
    </location>
</feature>
<comment type="caution">
    <text evidence="2">The sequence shown here is derived from an EMBL/GenBank/DDBJ whole genome shotgun (WGS) entry which is preliminary data.</text>
</comment>
<protein>
    <submittedName>
        <fullName evidence="2">Uncharacterized protein</fullName>
    </submittedName>
</protein>
<evidence type="ECO:0000313" key="3">
    <source>
        <dbReference type="Proteomes" id="UP001316803"/>
    </source>
</evidence>
<dbReference type="AlphaFoldDB" id="A0AAN8IRE6"/>
<organism evidence="2 3">
    <name type="scientific">Knufia fluminis</name>
    <dbReference type="NCBI Taxonomy" id="191047"/>
    <lineage>
        <taxon>Eukaryota</taxon>
        <taxon>Fungi</taxon>
        <taxon>Dikarya</taxon>
        <taxon>Ascomycota</taxon>
        <taxon>Pezizomycotina</taxon>
        <taxon>Eurotiomycetes</taxon>
        <taxon>Chaetothyriomycetidae</taxon>
        <taxon>Chaetothyriales</taxon>
        <taxon>Trichomeriaceae</taxon>
        <taxon>Knufia</taxon>
    </lineage>
</organism>
<feature type="compositionally biased region" description="Polar residues" evidence="1">
    <location>
        <begin position="27"/>
        <end position="38"/>
    </location>
</feature>
<gene>
    <name evidence="2" type="ORF">OHC33_001451</name>
</gene>
<accession>A0AAN8IRE6</accession>